<evidence type="ECO:0000256" key="14">
    <source>
        <dbReference type="ARBA" id="ARBA00023098"/>
    </source>
</evidence>
<dbReference type="InterPro" id="IPR020904">
    <property type="entry name" value="Sc_DH/Rdtase_CS"/>
</dbReference>
<evidence type="ECO:0000256" key="15">
    <source>
        <dbReference type="ARBA" id="ARBA00023136"/>
    </source>
</evidence>
<evidence type="ECO:0000256" key="20">
    <source>
        <dbReference type="ARBA" id="ARBA00032253"/>
    </source>
</evidence>
<dbReference type="GO" id="GO:0016779">
    <property type="term" value="F:nucleotidyltransferase activity"/>
    <property type="evidence" value="ECO:0007669"/>
    <property type="project" value="UniProtKB-KW"/>
</dbReference>
<keyword evidence="26" id="KW-1185">Reference proteome</keyword>
<dbReference type="PANTHER" id="PTHR46382:SF1">
    <property type="entry name" value="PHOSPHATIDATE CYTIDYLYLTRANSFERASE"/>
    <property type="match status" value="1"/>
</dbReference>
<evidence type="ECO:0000256" key="19">
    <source>
        <dbReference type="ARBA" id="ARBA00031825"/>
    </source>
</evidence>
<evidence type="ECO:0000256" key="8">
    <source>
        <dbReference type="ARBA" id="ARBA00022475"/>
    </source>
</evidence>
<comment type="pathway">
    <text evidence="3">Phospholipid metabolism; CDP-diacylglycerol biosynthesis; CDP-diacylglycerol from sn-glycerol 3-phosphate: step 3/3.</text>
</comment>
<evidence type="ECO:0000256" key="17">
    <source>
        <dbReference type="ARBA" id="ARBA00023264"/>
    </source>
</evidence>
<protein>
    <recommendedName>
        <fullName evidence="7">Phosphatidate cytidylyltransferase</fullName>
        <ecNumber evidence="6">2.7.7.41</ecNumber>
    </recommendedName>
    <alternativeName>
        <fullName evidence="20">CDP-DAG synthase</fullName>
    </alternativeName>
    <alternativeName>
        <fullName evidence="22">CDP-DG synthase</fullName>
    </alternativeName>
    <alternativeName>
        <fullName evidence="18">CDP-diacylglycerol synthase</fullName>
    </alternativeName>
    <alternativeName>
        <fullName evidence="21">CDP-diglyceride pyrophosphorylase</fullName>
    </alternativeName>
    <alternativeName>
        <fullName evidence="23">CDP-diglyceride synthase</fullName>
    </alternativeName>
    <alternativeName>
        <fullName evidence="19">CTP:phosphatidate cytidylyltransferase</fullName>
    </alternativeName>
</protein>
<dbReference type="Pfam" id="PF01148">
    <property type="entry name" value="CTP_transf_1"/>
    <property type="match status" value="1"/>
</dbReference>
<keyword evidence="14" id="KW-0443">Lipid metabolism</keyword>
<dbReference type="EC" id="2.7.7.41" evidence="6"/>
<evidence type="ECO:0000313" key="26">
    <source>
        <dbReference type="Proteomes" id="UP000016649"/>
    </source>
</evidence>
<name>A0ABN0P020_TRELE</name>
<evidence type="ECO:0000256" key="23">
    <source>
        <dbReference type="ARBA" id="ARBA00033406"/>
    </source>
</evidence>
<evidence type="ECO:0000256" key="12">
    <source>
        <dbReference type="ARBA" id="ARBA00022695"/>
    </source>
</evidence>
<gene>
    <name evidence="25" type="ORF">HMPREF9193_00796</name>
</gene>
<comment type="pathway">
    <text evidence="4">Lipid metabolism.</text>
</comment>
<evidence type="ECO:0000256" key="6">
    <source>
        <dbReference type="ARBA" id="ARBA00012487"/>
    </source>
</evidence>
<evidence type="ECO:0000256" key="16">
    <source>
        <dbReference type="ARBA" id="ARBA00023209"/>
    </source>
</evidence>
<keyword evidence="15 24" id="KW-0472">Membrane</keyword>
<comment type="caution">
    <text evidence="25">The sequence shown here is derived from an EMBL/GenBank/DDBJ whole genome shotgun (WGS) entry which is preliminary data.</text>
</comment>
<evidence type="ECO:0000256" key="13">
    <source>
        <dbReference type="ARBA" id="ARBA00022989"/>
    </source>
</evidence>
<dbReference type="RefSeq" id="WP_021687014.1">
    <property type="nucleotide sequence ID" value="NZ_KI260564.1"/>
</dbReference>
<evidence type="ECO:0000256" key="24">
    <source>
        <dbReference type="SAM" id="Phobius"/>
    </source>
</evidence>
<proteinExistence type="inferred from homology"/>
<feature type="transmembrane region" description="Helical" evidence="24">
    <location>
        <begin position="259"/>
        <end position="282"/>
    </location>
</feature>
<evidence type="ECO:0000256" key="5">
    <source>
        <dbReference type="ARBA" id="ARBA00010185"/>
    </source>
</evidence>
<dbReference type="EMBL" id="AWVH01000023">
    <property type="protein sequence ID" value="ERJ93701.1"/>
    <property type="molecule type" value="Genomic_DNA"/>
</dbReference>
<evidence type="ECO:0000256" key="21">
    <source>
        <dbReference type="ARBA" id="ARBA00032396"/>
    </source>
</evidence>
<evidence type="ECO:0000256" key="4">
    <source>
        <dbReference type="ARBA" id="ARBA00005189"/>
    </source>
</evidence>
<keyword evidence="9" id="KW-0444">Lipid biosynthesis</keyword>
<feature type="transmembrane region" description="Helical" evidence="24">
    <location>
        <begin position="142"/>
        <end position="166"/>
    </location>
</feature>
<keyword evidence="17" id="KW-1208">Phospholipid metabolism</keyword>
<sequence length="283" mass="30241">MNKILQRLLTFFIGVPLIVSLALFSFAGHLVLHCAIIAGALIASWEVHGILKHKMPSQPKGIVMAASVFSPLMAAIVCIGGRSQTWISLAFILSLLASFTYEIFSPDNVKSFENAIARLSSSAFTIVYTGFLLTYISRLTVLPYANIVISLFFLLVFSCDSFAWLFGMLFGKKNRGFIAVSPNKSIAGFAGGIAGSLAVGIAVYHFFPYAFSAFNYNTAKAAITALCVAAASIAGDLAESVIKRSGECKDSGAVVPGRGGFLDSIDSILFAAPVYFIVINLFN</sequence>
<reference evidence="25 26" key="1">
    <citation type="submission" date="2013-08" db="EMBL/GenBank/DDBJ databases">
        <authorList>
            <person name="Weinstock G."/>
            <person name="Sodergren E."/>
            <person name="Wylie T."/>
            <person name="Fulton L."/>
            <person name="Fulton R."/>
            <person name="Fronick C."/>
            <person name="O'Laughlin M."/>
            <person name="Godfrey J."/>
            <person name="Miner T."/>
            <person name="Herter B."/>
            <person name="Appelbaum E."/>
            <person name="Cordes M."/>
            <person name="Lek S."/>
            <person name="Wollam A."/>
            <person name="Pepin K.H."/>
            <person name="Palsikar V.B."/>
            <person name="Mitreva M."/>
            <person name="Wilson R.K."/>
        </authorList>
    </citation>
    <scope>NUCLEOTIDE SEQUENCE [LARGE SCALE GENOMIC DNA]</scope>
    <source>
        <strain evidence="25 26">ATCC 700332</strain>
    </source>
</reference>
<keyword evidence="11 24" id="KW-0812">Transmembrane</keyword>
<evidence type="ECO:0000256" key="9">
    <source>
        <dbReference type="ARBA" id="ARBA00022516"/>
    </source>
</evidence>
<keyword evidence="10" id="KW-0808">Transferase</keyword>
<keyword evidence="12 25" id="KW-0548">Nucleotidyltransferase</keyword>
<comment type="subcellular location">
    <subcellularLocation>
        <location evidence="2">Cell membrane</location>
        <topology evidence="2">Multi-pass membrane protein</topology>
    </subcellularLocation>
</comment>
<evidence type="ECO:0000256" key="18">
    <source>
        <dbReference type="ARBA" id="ARBA00029893"/>
    </source>
</evidence>
<evidence type="ECO:0000256" key="7">
    <source>
        <dbReference type="ARBA" id="ARBA00019373"/>
    </source>
</evidence>
<dbReference type="Proteomes" id="UP000016649">
    <property type="component" value="Unassembled WGS sequence"/>
</dbReference>
<comment type="catalytic activity">
    <reaction evidence="1">
        <text>a 1,2-diacyl-sn-glycero-3-phosphate + CTP + H(+) = a CDP-1,2-diacyl-sn-glycerol + diphosphate</text>
        <dbReference type="Rhea" id="RHEA:16229"/>
        <dbReference type="ChEBI" id="CHEBI:15378"/>
        <dbReference type="ChEBI" id="CHEBI:33019"/>
        <dbReference type="ChEBI" id="CHEBI:37563"/>
        <dbReference type="ChEBI" id="CHEBI:58332"/>
        <dbReference type="ChEBI" id="CHEBI:58608"/>
        <dbReference type="EC" id="2.7.7.41"/>
    </reaction>
</comment>
<evidence type="ECO:0000313" key="25">
    <source>
        <dbReference type="EMBL" id="ERJ93701.1"/>
    </source>
</evidence>
<feature type="transmembrane region" description="Helical" evidence="24">
    <location>
        <begin position="116"/>
        <end position="136"/>
    </location>
</feature>
<dbReference type="PROSITE" id="PS00061">
    <property type="entry name" value="ADH_SHORT"/>
    <property type="match status" value="1"/>
</dbReference>
<keyword evidence="8" id="KW-1003">Cell membrane</keyword>
<accession>A0ABN0P020</accession>
<feature type="transmembrane region" description="Helical" evidence="24">
    <location>
        <begin position="86"/>
        <end position="104"/>
    </location>
</feature>
<feature type="transmembrane region" description="Helical" evidence="24">
    <location>
        <begin position="186"/>
        <end position="207"/>
    </location>
</feature>
<feature type="transmembrane region" description="Helical" evidence="24">
    <location>
        <begin position="7"/>
        <end position="24"/>
    </location>
</feature>
<evidence type="ECO:0000256" key="22">
    <source>
        <dbReference type="ARBA" id="ARBA00032743"/>
    </source>
</evidence>
<evidence type="ECO:0000256" key="3">
    <source>
        <dbReference type="ARBA" id="ARBA00005119"/>
    </source>
</evidence>
<feature type="transmembrane region" description="Helical" evidence="24">
    <location>
        <begin position="219"/>
        <end position="238"/>
    </location>
</feature>
<keyword evidence="16" id="KW-0594">Phospholipid biosynthesis</keyword>
<evidence type="ECO:0000256" key="11">
    <source>
        <dbReference type="ARBA" id="ARBA00022692"/>
    </source>
</evidence>
<organism evidence="25 26">
    <name type="scientific">Treponema lecithinolyticum ATCC 700332</name>
    <dbReference type="NCBI Taxonomy" id="1321815"/>
    <lineage>
        <taxon>Bacteria</taxon>
        <taxon>Pseudomonadati</taxon>
        <taxon>Spirochaetota</taxon>
        <taxon>Spirochaetia</taxon>
        <taxon>Spirochaetales</taxon>
        <taxon>Treponemataceae</taxon>
        <taxon>Treponema</taxon>
    </lineage>
</organism>
<evidence type="ECO:0000256" key="1">
    <source>
        <dbReference type="ARBA" id="ARBA00001698"/>
    </source>
</evidence>
<evidence type="ECO:0000256" key="10">
    <source>
        <dbReference type="ARBA" id="ARBA00022679"/>
    </source>
</evidence>
<keyword evidence="13 24" id="KW-1133">Transmembrane helix</keyword>
<feature type="transmembrane region" description="Helical" evidence="24">
    <location>
        <begin position="62"/>
        <end position="80"/>
    </location>
</feature>
<dbReference type="PANTHER" id="PTHR46382">
    <property type="entry name" value="PHOSPHATIDATE CYTIDYLYLTRANSFERASE"/>
    <property type="match status" value="1"/>
</dbReference>
<comment type="similarity">
    <text evidence="5">Belongs to the CDS family.</text>
</comment>
<evidence type="ECO:0000256" key="2">
    <source>
        <dbReference type="ARBA" id="ARBA00004651"/>
    </source>
</evidence>